<protein>
    <submittedName>
        <fullName evidence="1">Uncharacterized protein</fullName>
    </submittedName>
</protein>
<accession>A0A484APJ2</accession>
<evidence type="ECO:0000313" key="2">
    <source>
        <dbReference type="Proteomes" id="UP000295192"/>
    </source>
</evidence>
<name>A0A484APJ2_DRONA</name>
<dbReference type="AlphaFoldDB" id="A0A484APJ2"/>
<gene>
    <name evidence="1" type="ORF">AWZ03_015150</name>
</gene>
<feature type="non-terminal residue" evidence="1">
    <location>
        <position position="1"/>
    </location>
</feature>
<proteinExistence type="predicted"/>
<sequence length="109" mass="12771">AEQPLLELLTWPSAGRRLGLQLDEDKDAMQLILARVSRNARNCREQQETGDGRREMALRLQKCNACCSGREYTSEQKDGEWEWKWEWDAFNELQLMRSMRGNNFACFGK</sequence>
<keyword evidence="2" id="KW-1185">Reference proteome</keyword>
<dbReference type="Proteomes" id="UP000295192">
    <property type="component" value="Unassembled WGS sequence"/>
</dbReference>
<comment type="caution">
    <text evidence="1">The sequence shown here is derived from an EMBL/GenBank/DDBJ whole genome shotgun (WGS) entry which is preliminary data.</text>
</comment>
<organism evidence="1 2">
    <name type="scientific">Drosophila navojoa</name>
    <name type="common">Fruit fly</name>
    <dbReference type="NCBI Taxonomy" id="7232"/>
    <lineage>
        <taxon>Eukaryota</taxon>
        <taxon>Metazoa</taxon>
        <taxon>Ecdysozoa</taxon>
        <taxon>Arthropoda</taxon>
        <taxon>Hexapoda</taxon>
        <taxon>Insecta</taxon>
        <taxon>Pterygota</taxon>
        <taxon>Neoptera</taxon>
        <taxon>Endopterygota</taxon>
        <taxon>Diptera</taxon>
        <taxon>Brachycera</taxon>
        <taxon>Muscomorpha</taxon>
        <taxon>Ephydroidea</taxon>
        <taxon>Drosophilidae</taxon>
        <taxon>Drosophila</taxon>
    </lineage>
</organism>
<reference evidence="1 2" key="1">
    <citation type="journal article" date="2019" name="J. Hered.">
        <title>An Improved Genome Assembly for Drosophila navojoa, the Basal Species in the mojavensis Cluster.</title>
        <authorList>
            <person name="Vanderlinde T."/>
            <person name="Dupim E.G."/>
            <person name="Nazario-Yepiz N.O."/>
            <person name="Carvalho A.B."/>
        </authorList>
    </citation>
    <scope>NUCLEOTIDE SEQUENCE [LARGE SCALE GENOMIC DNA]</scope>
    <source>
        <strain evidence="1">Navoj_Jal97</strain>
        <tissue evidence="1">Whole organism</tissue>
    </source>
</reference>
<evidence type="ECO:0000313" key="1">
    <source>
        <dbReference type="EMBL" id="TDG38428.1"/>
    </source>
</evidence>
<dbReference type="EMBL" id="LSRL02003676">
    <property type="protein sequence ID" value="TDG38428.1"/>
    <property type="molecule type" value="Genomic_DNA"/>
</dbReference>